<name>A0A336KFA7_CULSO</name>
<dbReference type="OMA" id="DSNIHIC"/>
<dbReference type="EMBL" id="UFQT01000220">
    <property type="protein sequence ID" value="SSX21933.1"/>
    <property type="molecule type" value="Genomic_DNA"/>
</dbReference>
<dbReference type="EMBL" id="UFQS01000220">
    <property type="protein sequence ID" value="SSX01553.1"/>
    <property type="molecule type" value="Genomic_DNA"/>
</dbReference>
<reference evidence="2" key="1">
    <citation type="submission" date="2018-04" db="EMBL/GenBank/DDBJ databases">
        <authorList>
            <person name="Go L.Y."/>
            <person name="Mitchell J.A."/>
        </authorList>
    </citation>
    <scope>NUCLEOTIDE SEQUENCE</scope>
    <source>
        <tissue evidence="2">Whole organism</tissue>
    </source>
</reference>
<evidence type="ECO:0000313" key="3">
    <source>
        <dbReference type="EMBL" id="SSX21933.1"/>
    </source>
</evidence>
<dbReference type="AlphaFoldDB" id="A0A336KFA7"/>
<gene>
    <name evidence="2" type="primary">CSON005680</name>
</gene>
<feature type="chain" id="PRO_5036328515" evidence="1">
    <location>
        <begin position="23"/>
        <end position="619"/>
    </location>
</feature>
<dbReference type="PANTHER" id="PTHR47890">
    <property type="entry name" value="LD24308P"/>
    <property type="match status" value="1"/>
</dbReference>
<dbReference type="VEuPathDB" id="VectorBase:CSON005680"/>
<proteinExistence type="predicted"/>
<accession>A0A336KFA7</accession>
<dbReference type="Pfam" id="PF16061">
    <property type="entry name" value="DUF4803"/>
    <property type="match status" value="1"/>
</dbReference>
<organism evidence="2">
    <name type="scientific">Culicoides sonorensis</name>
    <name type="common">Biting midge</name>
    <dbReference type="NCBI Taxonomy" id="179676"/>
    <lineage>
        <taxon>Eukaryota</taxon>
        <taxon>Metazoa</taxon>
        <taxon>Ecdysozoa</taxon>
        <taxon>Arthropoda</taxon>
        <taxon>Hexapoda</taxon>
        <taxon>Insecta</taxon>
        <taxon>Pterygota</taxon>
        <taxon>Neoptera</taxon>
        <taxon>Endopterygota</taxon>
        <taxon>Diptera</taxon>
        <taxon>Nematocera</taxon>
        <taxon>Chironomoidea</taxon>
        <taxon>Ceratopogonidae</taxon>
        <taxon>Ceratopogoninae</taxon>
        <taxon>Culicoides</taxon>
        <taxon>Monoculicoides</taxon>
    </lineage>
</organism>
<evidence type="ECO:0000256" key="1">
    <source>
        <dbReference type="SAM" id="SignalP"/>
    </source>
</evidence>
<reference evidence="3" key="2">
    <citation type="submission" date="2018-07" db="EMBL/GenBank/DDBJ databases">
        <authorList>
            <person name="Quirk P.G."/>
            <person name="Krulwich T.A."/>
        </authorList>
    </citation>
    <scope>NUCLEOTIDE SEQUENCE</scope>
</reference>
<feature type="signal peptide" evidence="1">
    <location>
        <begin position="1"/>
        <end position="22"/>
    </location>
</feature>
<protein>
    <submittedName>
        <fullName evidence="2">CSON005680 protein</fullName>
    </submittedName>
</protein>
<dbReference type="InterPro" id="IPR032062">
    <property type="entry name" value="DUF4803"/>
</dbReference>
<evidence type="ECO:0000313" key="2">
    <source>
        <dbReference type="EMBL" id="SSX01553.1"/>
    </source>
</evidence>
<keyword evidence="1" id="KW-0732">Signal</keyword>
<sequence length="619" mass="71543">MRAIPLIISFCLICTTLKPADCFLGFIGSELMSFMLDKVFSSGWDPMADFVQSKNDTTGAQLKEVISKLDALALDFKESMKDVKDHVSLELRSTKIQDIRERIDAKFTKIIDYMKFINELEIETMTDLSYDLSHGSDSVSNLIEQYHMKIFGNDSVYLDSHIKNIHDNEETFVTKHGESENVVLHQFYMTLIAFEYKALLLQKIAYFMKKKMGRGKFKAETKLIERHFKERVEASLLRMKQVFLNSNRILYVNDPKKHVKGVTYEEITRFNQVYFTQESNFGSCYSRCEDYAKPRYNYSESYHKYKQRQCRGTLSDCVGEHGTSYGVWTPNQDTDKRYYFVNRGDIDYADKTYGNWNDVKTQVSKQTYTAWQRGFVFCDICRCLCDESNDKKSVRFFNLNTIKSDTDKNMVVTGVQIILRNQIFCLKIQQAPLMPLGKINVNTTSWKEEKINLSDKLHKLEYNRKGIFIGTVEADIKKYPDFVLTAVQFDQKDGNLGIRVHLTRFNLTTGKLFDSSDKKHTTTALNIVKNNINTDRQFRDLPIKYNDNKSKTKSGIVQFRSSSLRDDVGQSTVPFIDLQPVTSTFVALSGVGIQFRDRKDSGGFIAPTLVTFPMFVENK</sequence>
<dbReference type="PANTHER" id="PTHR47890:SF1">
    <property type="entry name" value="LD24308P"/>
    <property type="match status" value="1"/>
</dbReference>